<keyword evidence="1" id="KW-0808">Transferase</keyword>
<dbReference type="InterPro" id="IPR016181">
    <property type="entry name" value="Acyl_CoA_acyltransferase"/>
</dbReference>
<dbReference type="AlphaFoldDB" id="A0A1A8XKV8"/>
<dbReference type="RefSeq" id="WP_186406080.1">
    <property type="nucleotide sequence ID" value="NZ_FLQX01000072.1"/>
</dbReference>
<organism evidence="1 2">
    <name type="scientific">Candidatus Accumulibacter aalborgensis</name>
    <dbReference type="NCBI Taxonomy" id="1860102"/>
    <lineage>
        <taxon>Bacteria</taxon>
        <taxon>Pseudomonadati</taxon>
        <taxon>Pseudomonadota</taxon>
        <taxon>Betaproteobacteria</taxon>
        <taxon>Candidatus Accumulibacter</taxon>
    </lineage>
</organism>
<dbReference type="STRING" id="1860102.ACCAA_1630002"/>
<keyword evidence="2" id="KW-1185">Reference proteome</keyword>
<evidence type="ECO:0000313" key="2">
    <source>
        <dbReference type="Proteomes" id="UP000199169"/>
    </source>
</evidence>
<sequence>MAEVDRWNTANGVGQCVTRIDAADGALKARIQESGFYFAETSFRLSKTNLAHCDFNKITTKRLYLRPSENRDRTVVQEIAATDFLFGRFLEDPFLEAGLGATRHANWVGDLLDQGLLYVAVLNDRVLGFHAERLSSDGKEADLILTGTARKYSLLSLPLWVSALDSLRERGVTRASTMISAANIGVLNLYCALDFHFDQTLLGFHKRYI</sequence>
<evidence type="ECO:0000313" key="1">
    <source>
        <dbReference type="EMBL" id="SBT04583.1"/>
    </source>
</evidence>
<dbReference type="EMBL" id="FLQX01000072">
    <property type="protein sequence ID" value="SBT04583.1"/>
    <property type="molecule type" value="Genomic_DNA"/>
</dbReference>
<proteinExistence type="predicted"/>
<dbReference type="GO" id="GO:0016740">
    <property type="term" value="F:transferase activity"/>
    <property type="evidence" value="ECO:0007669"/>
    <property type="project" value="UniProtKB-KW"/>
</dbReference>
<reference evidence="1 2" key="1">
    <citation type="submission" date="2016-06" db="EMBL/GenBank/DDBJ databases">
        <authorList>
            <person name="Kjaerup R.B."/>
            <person name="Dalgaard T.S."/>
            <person name="Juul-Madsen H.R."/>
        </authorList>
    </citation>
    <scope>NUCLEOTIDE SEQUENCE [LARGE SCALE GENOMIC DNA]</scope>
    <source>
        <strain evidence="1">3</strain>
    </source>
</reference>
<gene>
    <name evidence="1" type="ORF">ACCAA_1630002</name>
</gene>
<name>A0A1A8XKV8_9PROT</name>
<dbReference type="Gene3D" id="3.40.630.30">
    <property type="match status" value="1"/>
</dbReference>
<accession>A0A1A8XKV8</accession>
<dbReference type="Proteomes" id="UP000199169">
    <property type="component" value="Unassembled WGS sequence"/>
</dbReference>
<dbReference type="SUPFAM" id="SSF55729">
    <property type="entry name" value="Acyl-CoA N-acyltransferases (Nat)"/>
    <property type="match status" value="1"/>
</dbReference>
<protein>
    <submittedName>
        <fullName evidence="1">Putative GCN5-like N-acetyltransferase</fullName>
    </submittedName>
</protein>